<sequence>MSVVAVGSHEVTAGAGCSSSDMLRSKMGISKSSSLDGSGAVGNIGCSSNSFSVSACTEAIVRGHRVCLHGCREQKSVLEVDGAEQRRIRVETAVGICGVVRLINVNLFDGSFHVKIFIKDDGA</sequence>
<evidence type="ECO:0000313" key="2">
    <source>
        <dbReference type="WBParaSite" id="nRc.2.0.1.t45646-RA"/>
    </source>
</evidence>
<dbReference type="AlphaFoldDB" id="A0A915L7C5"/>
<reference evidence="2" key="1">
    <citation type="submission" date="2022-11" db="UniProtKB">
        <authorList>
            <consortium name="WormBaseParasite"/>
        </authorList>
    </citation>
    <scope>IDENTIFICATION</scope>
</reference>
<evidence type="ECO:0000313" key="1">
    <source>
        <dbReference type="Proteomes" id="UP000887565"/>
    </source>
</evidence>
<organism evidence="1 2">
    <name type="scientific">Romanomermis culicivorax</name>
    <name type="common">Nematode worm</name>
    <dbReference type="NCBI Taxonomy" id="13658"/>
    <lineage>
        <taxon>Eukaryota</taxon>
        <taxon>Metazoa</taxon>
        <taxon>Ecdysozoa</taxon>
        <taxon>Nematoda</taxon>
        <taxon>Enoplea</taxon>
        <taxon>Dorylaimia</taxon>
        <taxon>Mermithida</taxon>
        <taxon>Mermithoidea</taxon>
        <taxon>Mermithidae</taxon>
        <taxon>Romanomermis</taxon>
    </lineage>
</organism>
<keyword evidence="1" id="KW-1185">Reference proteome</keyword>
<proteinExistence type="predicted"/>
<dbReference type="WBParaSite" id="nRc.2.0.1.t45646-RA">
    <property type="protein sequence ID" value="nRc.2.0.1.t45646-RA"/>
    <property type="gene ID" value="nRc.2.0.1.g45646"/>
</dbReference>
<dbReference type="Proteomes" id="UP000887565">
    <property type="component" value="Unplaced"/>
</dbReference>
<name>A0A915L7C5_ROMCU</name>
<accession>A0A915L7C5</accession>
<protein>
    <submittedName>
        <fullName evidence="2">Uncharacterized protein</fullName>
    </submittedName>
</protein>